<dbReference type="SUPFAM" id="SSF52980">
    <property type="entry name" value="Restriction endonuclease-like"/>
    <property type="match status" value="1"/>
</dbReference>
<organism evidence="3 4">
    <name type="scientific">Paraburkholderia caledonica</name>
    <dbReference type="NCBI Taxonomy" id="134536"/>
    <lineage>
        <taxon>Bacteria</taxon>
        <taxon>Pseudomonadati</taxon>
        <taxon>Pseudomonadota</taxon>
        <taxon>Betaproteobacteria</taxon>
        <taxon>Burkholderiales</taxon>
        <taxon>Burkholderiaceae</taxon>
        <taxon>Paraburkholderia</taxon>
    </lineage>
</organism>
<evidence type="ECO:0000259" key="2">
    <source>
        <dbReference type="Pfam" id="PF08722"/>
    </source>
</evidence>
<evidence type="ECO:0000259" key="1">
    <source>
        <dbReference type="Pfam" id="PF08721"/>
    </source>
</evidence>
<dbReference type="InterPro" id="IPR011856">
    <property type="entry name" value="tRNA_endonuc-like_dom_sf"/>
</dbReference>
<dbReference type="Proteomes" id="UP001185254">
    <property type="component" value="Unassembled WGS sequence"/>
</dbReference>
<comment type="caution">
    <text evidence="3">The sequence shown here is derived from an EMBL/GenBank/DDBJ whole genome shotgun (WGS) entry which is preliminary data.</text>
</comment>
<dbReference type="Gene3D" id="3.40.1350.10">
    <property type="match status" value="1"/>
</dbReference>
<reference evidence="3 4" key="1">
    <citation type="submission" date="2023-07" db="EMBL/GenBank/DDBJ databases">
        <title>Sorghum-associated microbial communities from plants grown in Nebraska, USA.</title>
        <authorList>
            <person name="Schachtman D."/>
        </authorList>
    </citation>
    <scope>NUCLEOTIDE SEQUENCE [LARGE SCALE GENOMIC DNA]</scope>
    <source>
        <strain evidence="3 4">DS1039</strain>
    </source>
</reference>
<dbReference type="EMBL" id="JAVDQN010000002">
    <property type="protein sequence ID" value="MDR6376105.1"/>
    <property type="molecule type" value="Genomic_DNA"/>
</dbReference>
<name>A0ABU1KYQ8_9BURK</name>
<dbReference type="InterPro" id="IPR014832">
    <property type="entry name" value="TnsA_C"/>
</dbReference>
<feature type="domain" description="TnsA endonuclease C-terminal" evidence="1">
    <location>
        <begin position="171"/>
        <end position="254"/>
    </location>
</feature>
<dbReference type="Pfam" id="PF08722">
    <property type="entry name" value="Tn7_TnsA-like_N"/>
    <property type="match status" value="1"/>
</dbReference>
<evidence type="ECO:0000313" key="4">
    <source>
        <dbReference type="Proteomes" id="UP001185254"/>
    </source>
</evidence>
<evidence type="ECO:0000313" key="3">
    <source>
        <dbReference type="EMBL" id="MDR6376105.1"/>
    </source>
</evidence>
<protein>
    <recommendedName>
        <fullName evidence="5">Transposase</fullName>
    </recommendedName>
</protein>
<sequence>MARGIRKWSEKLIEQRLRQGYGEGEGAAYKPWVSTSDFSSLGQTHRAYSAKFERTVELVSDVEWNTFVLAEFSEAVSQVYEGFPIPRDDSLQIAGELGIKHPFYPGTSVPTVMTVDFLTVMGSPDDPRLVAIDCKRSEAAEDERAIEKLQITRAYFAGCGVPHHLVFHSAIPMQKVRNVEWFRGAIWKPGQVEPTLEQLQEASALMLFELAGSQRATSLAEYCASFEQRHGLVSGMGLRVARILLWDHKLRCNLDTARLESQPLSSFQCERPSQPFSKASGL</sequence>
<accession>A0ABU1KYQ8</accession>
<evidence type="ECO:0008006" key="5">
    <source>
        <dbReference type="Google" id="ProtNLM"/>
    </source>
</evidence>
<dbReference type="CDD" id="cd22362">
    <property type="entry name" value="TnsA_endonuclease-like"/>
    <property type="match status" value="1"/>
</dbReference>
<proteinExistence type="predicted"/>
<keyword evidence="4" id="KW-1185">Reference proteome</keyword>
<feature type="domain" description="TnsA endonuclease N-terminal" evidence="2">
    <location>
        <begin position="74"/>
        <end position="166"/>
    </location>
</feature>
<dbReference type="Pfam" id="PF08721">
    <property type="entry name" value="Tn7_Tnp_TnsA_C"/>
    <property type="match status" value="1"/>
</dbReference>
<dbReference type="InterPro" id="IPR014833">
    <property type="entry name" value="TnsA_N"/>
</dbReference>
<dbReference type="InterPro" id="IPR011335">
    <property type="entry name" value="Restrct_endonuc-II-like"/>
</dbReference>
<gene>
    <name evidence="3" type="ORF">J2776_002805</name>
</gene>
<dbReference type="RefSeq" id="WP_310066528.1">
    <property type="nucleotide sequence ID" value="NZ_JAVDQN010000002.1"/>
</dbReference>